<dbReference type="Proteomes" id="UP000235005">
    <property type="component" value="Unassembled WGS sequence"/>
</dbReference>
<dbReference type="InterPro" id="IPR051803">
    <property type="entry name" value="TA_system_RelE-like_toxin"/>
</dbReference>
<proteinExistence type="inferred from homology"/>
<reference evidence="4 5" key="1">
    <citation type="submission" date="2018-01" db="EMBL/GenBank/DDBJ databases">
        <title>The draft genome sequence of Halioglobus lutimaris HF004.</title>
        <authorList>
            <person name="Du Z.-J."/>
            <person name="Shi M.-J."/>
        </authorList>
    </citation>
    <scope>NUCLEOTIDE SEQUENCE [LARGE SCALE GENOMIC DNA]</scope>
    <source>
        <strain evidence="4 5">HF004</strain>
    </source>
</reference>
<comment type="similarity">
    <text evidence="1 3">Belongs to the RelE toxin family.</text>
</comment>
<dbReference type="PANTHER" id="PTHR33755:SF9">
    <property type="entry name" value="TOXIN PARE1"/>
    <property type="match status" value="1"/>
</dbReference>
<dbReference type="RefSeq" id="WP_075998986.1">
    <property type="nucleotide sequence ID" value="NZ_PKUS01000022.1"/>
</dbReference>
<evidence type="ECO:0000313" key="5">
    <source>
        <dbReference type="Proteomes" id="UP000235005"/>
    </source>
</evidence>
<accession>A0A2N5X0C1</accession>
<dbReference type="InterPro" id="IPR028344">
    <property type="entry name" value="ParE1/4"/>
</dbReference>
<comment type="caution">
    <text evidence="4">The sequence shown here is derived from an EMBL/GenBank/DDBJ whole genome shotgun (WGS) entry which is preliminary data.</text>
</comment>
<dbReference type="PIRSF" id="PIRSF029218">
    <property type="entry name" value="ParE"/>
    <property type="match status" value="1"/>
</dbReference>
<evidence type="ECO:0000256" key="3">
    <source>
        <dbReference type="PIRNR" id="PIRNR029218"/>
    </source>
</evidence>
<dbReference type="OrthoDB" id="516834at2"/>
<dbReference type="EMBL" id="PKUS01000022">
    <property type="protein sequence ID" value="PLW67937.1"/>
    <property type="molecule type" value="Genomic_DNA"/>
</dbReference>
<name>A0A2N5X0C1_9GAMM</name>
<dbReference type="Pfam" id="PF05016">
    <property type="entry name" value="ParE_toxin"/>
    <property type="match status" value="1"/>
</dbReference>
<organism evidence="4 5">
    <name type="scientific">Pseudohalioglobus lutimaris</name>
    <dbReference type="NCBI Taxonomy" id="1737061"/>
    <lineage>
        <taxon>Bacteria</taxon>
        <taxon>Pseudomonadati</taxon>
        <taxon>Pseudomonadota</taxon>
        <taxon>Gammaproteobacteria</taxon>
        <taxon>Cellvibrionales</taxon>
        <taxon>Halieaceae</taxon>
        <taxon>Pseudohalioglobus</taxon>
    </lineage>
</organism>
<evidence type="ECO:0000256" key="1">
    <source>
        <dbReference type="ARBA" id="ARBA00006226"/>
    </source>
</evidence>
<evidence type="ECO:0000313" key="4">
    <source>
        <dbReference type="EMBL" id="PLW67937.1"/>
    </source>
</evidence>
<protein>
    <recommendedName>
        <fullName evidence="3">Toxin</fullName>
    </recommendedName>
</protein>
<dbReference type="InterPro" id="IPR007712">
    <property type="entry name" value="RelE/ParE_toxin"/>
</dbReference>
<dbReference type="Gene3D" id="3.30.2310.20">
    <property type="entry name" value="RelE-like"/>
    <property type="match status" value="1"/>
</dbReference>
<gene>
    <name evidence="4" type="ORF">C0039_14985</name>
</gene>
<keyword evidence="2" id="KW-1277">Toxin-antitoxin system</keyword>
<sequence length="100" mass="11511">MKKFRLSAAADADLRKIAEYTSQHWGQPQRDAYISELFDAFGRLSDTPEIATRAEGIRAGYRKFPQGSHVIFFRDSDTHSIEIIRVLHKRMDEDAHFSSP</sequence>
<dbReference type="AlphaFoldDB" id="A0A2N5X0C1"/>
<dbReference type="InterPro" id="IPR035093">
    <property type="entry name" value="RelE/ParE_toxin_dom_sf"/>
</dbReference>
<dbReference type="PANTHER" id="PTHR33755">
    <property type="entry name" value="TOXIN PARE1-RELATED"/>
    <property type="match status" value="1"/>
</dbReference>
<evidence type="ECO:0000256" key="2">
    <source>
        <dbReference type="ARBA" id="ARBA00022649"/>
    </source>
</evidence>
<keyword evidence="5" id="KW-1185">Reference proteome</keyword>